<organism evidence="1 2">
    <name type="scientific">Rhizobium giardinii</name>
    <dbReference type="NCBI Taxonomy" id="56731"/>
    <lineage>
        <taxon>Bacteria</taxon>
        <taxon>Pseudomonadati</taxon>
        <taxon>Pseudomonadota</taxon>
        <taxon>Alphaproteobacteria</taxon>
        <taxon>Hyphomicrobiales</taxon>
        <taxon>Rhizobiaceae</taxon>
        <taxon>Rhizobium/Agrobacterium group</taxon>
        <taxon>Rhizobium</taxon>
    </lineage>
</organism>
<protein>
    <submittedName>
        <fullName evidence="1">Uncharacterized protein</fullName>
    </submittedName>
</protein>
<dbReference type="AlphaFoldDB" id="A0A7W8XB83"/>
<dbReference type="RefSeq" id="WP_018326103.1">
    <property type="nucleotide sequence ID" value="NZ_JACHBK010000016.1"/>
</dbReference>
<evidence type="ECO:0000313" key="2">
    <source>
        <dbReference type="Proteomes" id="UP000585507"/>
    </source>
</evidence>
<reference evidence="1 2" key="1">
    <citation type="submission" date="2020-08" db="EMBL/GenBank/DDBJ databases">
        <title>Genomic Encyclopedia of Type Strains, Phase IV (KMG-V): Genome sequencing to study the core and pangenomes of soil and plant-associated prokaryotes.</title>
        <authorList>
            <person name="Whitman W."/>
        </authorList>
    </citation>
    <scope>NUCLEOTIDE SEQUENCE [LARGE SCALE GENOMIC DNA]</scope>
    <source>
        <strain evidence="1 2">SEMIA 4084</strain>
    </source>
</reference>
<comment type="caution">
    <text evidence="1">The sequence shown here is derived from an EMBL/GenBank/DDBJ whole genome shotgun (WGS) entry which is preliminary data.</text>
</comment>
<proteinExistence type="predicted"/>
<accession>A0A7W8XB83</accession>
<evidence type="ECO:0000313" key="1">
    <source>
        <dbReference type="EMBL" id="MBB5538999.1"/>
    </source>
</evidence>
<sequence length="49" mass="5572">MMKRVLVGECARRVIKPESIEGEELALVILRDGMTEECELTVLLRNLVD</sequence>
<gene>
    <name evidence="1" type="ORF">GGD55_005742</name>
</gene>
<dbReference type="EMBL" id="JACHBK010000016">
    <property type="protein sequence ID" value="MBB5538999.1"/>
    <property type="molecule type" value="Genomic_DNA"/>
</dbReference>
<dbReference type="Proteomes" id="UP000585507">
    <property type="component" value="Unassembled WGS sequence"/>
</dbReference>
<keyword evidence="2" id="KW-1185">Reference proteome</keyword>
<name>A0A7W8XB83_9HYPH</name>